<sequence>MTDLFFEDWAASYGSPYLIGDDQPDGAAALAEQADGMRIAPAPCEPRPAAFVDGVRRGEGLLYRQSDDGALLRGTVGAYGCGAVLCSAGRVPVYGPIQTGRFVIFGGGVPVALPGVDGYQWEAIAIASTEPDAPLQELQTRMRMAEGNLAERLAADGWLAIVDGPLSFVRSRDLPVVGLVKTHHRPLLPPDQHRLVATLLCGERTPLFVLGTDRYSCYVRIAVPGPRSSPWHGIVRLELPQSAGIEVARKTVDEVTCVLPRYAGIAHRDPRAPQNLQPVGALEKQLRRRLGNARLASRAARIAVDRHHTQETA</sequence>
<proteinExistence type="predicted"/>
<protein>
    <recommendedName>
        <fullName evidence="3">NurA domain-containing protein</fullName>
    </recommendedName>
</protein>
<reference evidence="1 2" key="1">
    <citation type="submission" date="2022-06" db="EMBL/GenBank/DDBJ databases">
        <title>Paraconexibacter antarcticus.</title>
        <authorList>
            <person name="Kim C.S."/>
        </authorList>
    </citation>
    <scope>NUCLEOTIDE SEQUENCE [LARGE SCALE GENOMIC DNA]</scope>
    <source>
        <strain evidence="1 2">02-257</strain>
    </source>
</reference>
<dbReference type="Proteomes" id="UP001056035">
    <property type="component" value="Chromosome"/>
</dbReference>
<name>A0ABY5DPI6_9ACTN</name>
<evidence type="ECO:0000313" key="1">
    <source>
        <dbReference type="EMBL" id="UTI63370.1"/>
    </source>
</evidence>
<dbReference type="RefSeq" id="WP_254570095.1">
    <property type="nucleotide sequence ID" value="NZ_CP098502.1"/>
</dbReference>
<organism evidence="1 2">
    <name type="scientific">Paraconexibacter antarcticus</name>
    <dbReference type="NCBI Taxonomy" id="2949664"/>
    <lineage>
        <taxon>Bacteria</taxon>
        <taxon>Bacillati</taxon>
        <taxon>Actinomycetota</taxon>
        <taxon>Thermoleophilia</taxon>
        <taxon>Solirubrobacterales</taxon>
        <taxon>Paraconexibacteraceae</taxon>
        <taxon>Paraconexibacter</taxon>
    </lineage>
</organism>
<dbReference type="EMBL" id="CP098502">
    <property type="protein sequence ID" value="UTI63370.1"/>
    <property type="molecule type" value="Genomic_DNA"/>
</dbReference>
<keyword evidence="2" id="KW-1185">Reference proteome</keyword>
<evidence type="ECO:0000313" key="2">
    <source>
        <dbReference type="Proteomes" id="UP001056035"/>
    </source>
</evidence>
<accession>A0ABY5DPI6</accession>
<dbReference type="InterPro" id="IPR012337">
    <property type="entry name" value="RNaseH-like_sf"/>
</dbReference>
<dbReference type="SUPFAM" id="SSF53098">
    <property type="entry name" value="Ribonuclease H-like"/>
    <property type="match status" value="1"/>
</dbReference>
<gene>
    <name evidence="1" type="ORF">NBH00_18705</name>
</gene>
<evidence type="ECO:0008006" key="3">
    <source>
        <dbReference type="Google" id="ProtNLM"/>
    </source>
</evidence>